<dbReference type="PANTHER" id="PTHR15282:SF9">
    <property type="entry name" value="POTASSIUM VOLTAGE-GATED CHANNEL SUBFAMILY E MEMBER 4"/>
    <property type="match status" value="1"/>
</dbReference>
<reference evidence="7" key="1">
    <citation type="submission" date="2025-08" db="UniProtKB">
        <authorList>
            <consortium name="Ensembl"/>
        </authorList>
    </citation>
    <scope>IDENTIFICATION</scope>
</reference>
<dbReference type="GO" id="GO:0044325">
    <property type="term" value="F:transmembrane transporter binding"/>
    <property type="evidence" value="ECO:0007669"/>
    <property type="project" value="TreeGrafter"/>
</dbReference>
<keyword evidence="3 6" id="KW-0812">Transmembrane</keyword>
<dbReference type="PANTHER" id="PTHR15282">
    <property type="entry name" value="POTASSIUM VOLTAGE-GATED CHANNEL SUBFAMILY E MEMBER 1, 3"/>
    <property type="match status" value="1"/>
</dbReference>
<dbReference type="GO" id="GO:0008076">
    <property type="term" value="C:voltage-gated potassium channel complex"/>
    <property type="evidence" value="ECO:0007669"/>
    <property type="project" value="TreeGrafter"/>
</dbReference>
<feature type="transmembrane region" description="Helical" evidence="6">
    <location>
        <begin position="29"/>
        <end position="50"/>
    </location>
</feature>
<dbReference type="GO" id="GO:1902282">
    <property type="term" value="F:voltage-gated potassium channel activity involved in ventricular cardiac muscle cell action potential repolarization"/>
    <property type="evidence" value="ECO:0007669"/>
    <property type="project" value="TreeGrafter"/>
</dbReference>
<dbReference type="GO" id="GO:0097623">
    <property type="term" value="P:potassium ion export across plasma membrane"/>
    <property type="evidence" value="ECO:0007669"/>
    <property type="project" value="TreeGrafter"/>
</dbReference>
<evidence type="ECO:0000256" key="1">
    <source>
        <dbReference type="ARBA" id="ARBA00004167"/>
    </source>
</evidence>
<comment type="similarity">
    <text evidence="2">Belongs to the potassium channel KCNE family.</text>
</comment>
<sequence>MLKMDHANVTQAMLDAESPSTEKNNSNEYFYILIVMSFYGIFLIGIMLGYMKSKRKENQGPAQGFVLLCWSKILSLRSVKLYPFTSLKNLDFLLCLSQCR</sequence>
<evidence type="ECO:0000256" key="2">
    <source>
        <dbReference type="ARBA" id="ARBA00005688"/>
    </source>
</evidence>
<dbReference type="Proteomes" id="UP000694408">
    <property type="component" value="Unplaced"/>
</dbReference>
<dbReference type="GO" id="GO:0005251">
    <property type="term" value="F:delayed rectifier potassium channel activity"/>
    <property type="evidence" value="ECO:0007669"/>
    <property type="project" value="TreeGrafter"/>
</dbReference>
<dbReference type="GO" id="GO:0060307">
    <property type="term" value="P:regulation of ventricular cardiac muscle cell membrane repolarization"/>
    <property type="evidence" value="ECO:0007669"/>
    <property type="project" value="TreeGrafter"/>
</dbReference>
<name>A0A8C5JMG1_JUNHY</name>
<dbReference type="GO" id="GO:0015459">
    <property type="term" value="F:potassium channel regulator activity"/>
    <property type="evidence" value="ECO:0007669"/>
    <property type="project" value="TreeGrafter"/>
</dbReference>
<protein>
    <recommendedName>
        <fullName evidence="9">KCNE4 protein</fullName>
    </recommendedName>
</protein>
<keyword evidence="8" id="KW-1185">Reference proteome</keyword>
<dbReference type="InterPro" id="IPR000369">
    <property type="entry name" value="K_chnl_KCNE"/>
</dbReference>
<evidence type="ECO:0000256" key="5">
    <source>
        <dbReference type="ARBA" id="ARBA00023136"/>
    </source>
</evidence>
<evidence type="ECO:0000313" key="8">
    <source>
        <dbReference type="Proteomes" id="UP000694408"/>
    </source>
</evidence>
<dbReference type="GO" id="GO:0086091">
    <property type="term" value="P:regulation of heart rate by cardiac conduction"/>
    <property type="evidence" value="ECO:0007669"/>
    <property type="project" value="TreeGrafter"/>
</dbReference>
<evidence type="ECO:0000256" key="4">
    <source>
        <dbReference type="ARBA" id="ARBA00022989"/>
    </source>
</evidence>
<reference evidence="7" key="2">
    <citation type="submission" date="2025-09" db="UniProtKB">
        <authorList>
            <consortium name="Ensembl"/>
        </authorList>
    </citation>
    <scope>IDENTIFICATION</scope>
</reference>
<keyword evidence="4 6" id="KW-1133">Transmembrane helix</keyword>
<evidence type="ECO:0000256" key="3">
    <source>
        <dbReference type="ARBA" id="ARBA00022692"/>
    </source>
</evidence>
<organism evidence="7 8">
    <name type="scientific">Junco hyemalis</name>
    <name type="common">Dark-eyed junco</name>
    <dbReference type="NCBI Taxonomy" id="40217"/>
    <lineage>
        <taxon>Eukaryota</taxon>
        <taxon>Metazoa</taxon>
        <taxon>Chordata</taxon>
        <taxon>Craniata</taxon>
        <taxon>Vertebrata</taxon>
        <taxon>Euteleostomi</taxon>
        <taxon>Archelosauria</taxon>
        <taxon>Archosauria</taxon>
        <taxon>Dinosauria</taxon>
        <taxon>Saurischia</taxon>
        <taxon>Theropoda</taxon>
        <taxon>Coelurosauria</taxon>
        <taxon>Aves</taxon>
        <taxon>Neognathae</taxon>
        <taxon>Neoaves</taxon>
        <taxon>Telluraves</taxon>
        <taxon>Australaves</taxon>
        <taxon>Passeriformes</taxon>
        <taxon>Passerellidae</taxon>
        <taxon>Junco</taxon>
    </lineage>
</organism>
<evidence type="ECO:0000256" key="6">
    <source>
        <dbReference type="SAM" id="Phobius"/>
    </source>
</evidence>
<dbReference type="Ensembl" id="ENSJHYT00000025996.1">
    <property type="protein sequence ID" value="ENSJHYP00000021525.1"/>
    <property type="gene ID" value="ENSJHYG00000016294.1"/>
</dbReference>
<dbReference type="PRINTS" id="PR00168">
    <property type="entry name" value="KCNECHANNEL"/>
</dbReference>
<proteinExistence type="inferred from homology"/>
<dbReference type="Pfam" id="PF02060">
    <property type="entry name" value="ISK_Channel"/>
    <property type="match status" value="1"/>
</dbReference>
<keyword evidence="5 6" id="KW-0472">Membrane</keyword>
<evidence type="ECO:0008006" key="9">
    <source>
        <dbReference type="Google" id="ProtNLM"/>
    </source>
</evidence>
<comment type="subcellular location">
    <subcellularLocation>
        <location evidence="1">Membrane</location>
        <topology evidence="1">Single-pass membrane protein</topology>
    </subcellularLocation>
</comment>
<evidence type="ECO:0000313" key="7">
    <source>
        <dbReference type="Ensembl" id="ENSJHYP00000021525.1"/>
    </source>
</evidence>
<accession>A0A8C5JMG1</accession>
<dbReference type="AlphaFoldDB" id="A0A8C5JMG1"/>